<name>A0A165N430_EXIGL</name>
<proteinExistence type="predicted"/>
<reference evidence="1 2" key="1">
    <citation type="journal article" date="2016" name="Mol. Biol. Evol.">
        <title>Comparative Genomics of Early-Diverging Mushroom-Forming Fungi Provides Insights into the Origins of Lignocellulose Decay Capabilities.</title>
        <authorList>
            <person name="Nagy L.G."/>
            <person name="Riley R."/>
            <person name="Tritt A."/>
            <person name="Adam C."/>
            <person name="Daum C."/>
            <person name="Floudas D."/>
            <person name="Sun H."/>
            <person name="Yadav J.S."/>
            <person name="Pangilinan J."/>
            <person name="Larsson K.H."/>
            <person name="Matsuura K."/>
            <person name="Barry K."/>
            <person name="Labutti K."/>
            <person name="Kuo R."/>
            <person name="Ohm R.A."/>
            <person name="Bhattacharya S.S."/>
            <person name="Shirouzu T."/>
            <person name="Yoshinaga Y."/>
            <person name="Martin F.M."/>
            <person name="Grigoriev I.V."/>
            <person name="Hibbett D.S."/>
        </authorList>
    </citation>
    <scope>NUCLEOTIDE SEQUENCE [LARGE SCALE GENOMIC DNA]</scope>
    <source>
        <strain evidence="1 2">HHB12029</strain>
    </source>
</reference>
<keyword evidence="2" id="KW-1185">Reference proteome</keyword>
<protein>
    <submittedName>
        <fullName evidence="1">Uncharacterized protein</fullName>
    </submittedName>
</protein>
<evidence type="ECO:0000313" key="2">
    <source>
        <dbReference type="Proteomes" id="UP000077266"/>
    </source>
</evidence>
<dbReference type="OrthoDB" id="2393824at2759"/>
<sequence>MPTIRATSQFPDMLLYSLGQMHILDPDYPKRLKRFLSGDQHIYLCNASGTGKTRLLFESLAQEWGIYLTCFHDRTSDPYGSPDLQKALSELAWDDDNNRILSDIALSSPDSEQALILNRQRVATLLRRVILARLLVLDCFIDVVNEMHIPDAVARRKWLILQLLPTETVGEDVFVRLIGYIDDLSDPEVFARISTLRVTSRAKAAFVAIDEAQVALKMHRYSFVLKIQERDRYARRRVVKEG</sequence>
<accession>A0A165N430</accession>
<organism evidence="1 2">
    <name type="scientific">Exidia glandulosa HHB12029</name>
    <dbReference type="NCBI Taxonomy" id="1314781"/>
    <lineage>
        <taxon>Eukaryota</taxon>
        <taxon>Fungi</taxon>
        <taxon>Dikarya</taxon>
        <taxon>Basidiomycota</taxon>
        <taxon>Agaricomycotina</taxon>
        <taxon>Agaricomycetes</taxon>
        <taxon>Auriculariales</taxon>
        <taxon>Exidiaceae</taxon>
        <taxon>Exidia</taxon>
    </lineage>
</organism>
<evidence type="ECO:0000313" key="1">
    <source>
        <dbReference type="EMBL" id="KZW00176.1"/>
    </source>
</evidence>
<dbReference type="EMBL" id="KV425903">
    <property type="protein sequence ID" value="KZW00176.1"/>
    <property type="molecule type" value="Genomic_DNA"/>
</dbReference>
<dbReference type="Proteomes" id="UP000077266">
    <property type="component" value="Unassembled WGS sequence"/>
</dbReference>
<dbReference type="InParanoid" id="A0A165N430"/>
<gene>
    <name evidence="1" type="ORF">EXIGLDRAFT_762038</name>
</gene>
<dbReference type="AlphaFoldDB" id="A0A165N430"/>